<keyword evidence="3" id="KW-1185">Reference proteome</keyword>
<reference evidence="3" key="1">
    <citation type="journal article" date="2019" name="Int. J. Syst. Evol. Microbiol.">
        <title>The Global Catalogue of Microorganisms (GCM) 10K type strain sequencing project: providing services to taxonomists for standard genome sequencing and annotation.</title>
        <authorList>
            <consortium name="The Broad Institute Genomics Platform"/>
            <consortium name="The Broad Institute Genome Sequencing Center for Infectious Disease"/>
            <person name="Wu L."/>
            <person name="Ma J."/>
        </authorList>
    </citation>
    <scope>NUCLEOTIDE SEQUENCE [LARGE SCALE GENOMIC DNA]</scope>
    <source>
        <strain evidence="3">JCM 17137</strain>
    </source>
</reference>
<gene>
    <name evidence="2" type="ORF">GCM10022402_14720</name>
</gene>
<comment type="caution">
    <text evidence="2">The sequence shown here is derived from an EMBL/GenBank/DDBJ whole genome shotgun (WGS) entry which is preliminary data.</text>
</comment>
<dbReference type="InterPro" id="IPR020311">
    <property type="entry name" value="Uncharacterised_Rv0898c"/>
</dbReference>
<organism evidence="2 3">
    <name type="scientific">Salinactinospora qingdaonensis</name>
    <dbReference type="NCBI Taxonomy" id="702744"/>
    <lineage>
        <taxon>Bacteria</taxon>
        <taxon>Bacillati</taxon>
        <taxon>Actinomycetota</taxon>
        <taxon>Actinomycetes</taxon>
        <taxon>Streptosporangiales</taxon>
        <taxon>Nocardiopsidaceae</taxon>
        <taxon>Salinactinospora</taxon>
    </lineage>
</organism>
<sequence length="82" mass="9936">MNNAKDRETELVRRIGQLVTEERDLRSQYEHRLTPQERQRIRELETTLDECWDMLRRRRAQEEFGRSPDEGTAPSRQGHSRQ</sequence>
<evidence type="ECO:0000313" key="2">
    <source>
        <dbReference type="EMBL" id="GAA3735588.1"/>
    </source>
</evidence>
<feature type="region of interest" description="Disordered" evidence="1">
    <location>
        <begin position="61"/>
        <end position="82"/>
    </location>
</feature>
<dbReference type="RefSeq" id="WP_344968721.1">
    <property type="nucleotide sequence ID" value="NZ_BAABDD010000005.1"/>
</dbReference>
<protein>
    <submittedName>
        <fullName evidence="2">DUF2630 family protein</fullName>
    </submittedName>
</protein>
<proteinExistence type="predicted"/>
<accession>A0ABP7FGZ5</accession>
<name>A0ABP7FGZ5_9ACTN</name>
<evidence type="ECO:0000313" key="3">
    <source>
        <dbReference type="Proteomes" id="UP001500908"/>
    </source>
</evidence>
<dbReference type="EMBL" id="BAABDD010000005">
    <property type="protein sequence ID" value="GAA3735588.1"/>
    <property type="molecule type" value="Genomic_DNA"/>
</dbReference>
<dbReference type="Pfam" id="PF10944">
    <property type="entry name" value="DUF2630"/>
    <property type="match status" value="1"/>
</dbReference>
<dbReference type="Proteomes" id="UP001500908">
    <property type="component" value="Unassembled WGS sequence"/>
</dbReference>
<evidence type="ECO:0000256" key="1">
    <source>
        <dbReference type="SAM" id="MobiDB-lite"/>
    </source>
</evidence>